<name>S4PF47_9NEOP</name>
<sequence length="84" mass="9098">MITMINTETNWPPSVIKLHLNVASVTNPSNAPKRSLQALSIKPISSMMIRQATGGDTWLKLNHQAGTLSELKIEGMGSSREVPA</sequence>
<evidence type="ECO:0000313" key="1">
    <source>
        <dbReference type="EMBL" id="JAA89564.1"/>
    </source>
</evidence>
<reference evidence="1" key="1">
    <citation type="journal article" date="2013" name="BMC Genomics">
        <title>Unscrambling butterfly oogenesis.</title>
        <authorList>
            <person name="Carter J.M."/>
            <person name="Baker S.C."/>
            <person name="Pink R."/>
            <person name="Carter D.R."/>
            <person name="Collins A."/>
            <person name="Tomlin J."/>
            <person name="Gibbs M."/>
            <person name="Breuker C.J."/>
        </authorList>
    </citation>
    <scope>NUCLEOTIDE SEQUENCE</scope>
    <source>
        <tissue evidence="1">Ovary</tissue>
    </source>
</reference>
<accession>S4PF47</accession>
<organism evidence="1">
    <name type="scientific">Pararge aegeria</name>
    <name type="common">speckled wood butterfly</name>
    <dbReference type="NCBI Taxonomy" id="116150"/>
    <lineage>
        <taxon>Eukaryota</taxon>
        <taxon>Metazoa</taxon>
        <taxon>Ecdysozoa</taxon>
        <taxon>Arthropoda</taxon>
        <taxon>Hexapoda</taxon>
        <taxon>Insecta</taxon>
        <taxon>Pterygota</taxon>
        <taxon>Neoptera</taxon>
        <taxon>Endopterygota</taxon>
        <taxon>Lepidoptera</taxon>
        <taxon>Glossata</taxon>
        <taxon>Ditrysia</taxon>
        <taxon>Papilionoidea</taxon>
        <taxon>Nymphalidae</taxon>
        <taxon>Satyrinae</taxon>
        <taxon>Satyrini</taxon>
        <taxon>Parargina</taxon>
        <taxon>Pararge</taxon>
    </lineage>
</organism>
<feature type="non-terminal residue" evidence="1">
    <location>
        <position position="84"/>
    </location>
</feature>
<dbReference type="EMBL" id="GAIX01002996">
    <property type="protein sequence ID" value="JAA89564.1"/>
    <property type="molecule type" value="Transcribed_RNA"/>
</dbReference>
<protein>
    <submittedName>
        <fullName evidence="1">Uncharacterized protein</fullName>
    </submittedName>
</protein>
<dbReference type="AlphaFoldDB" id="S4PF47"/>
<proteinExistence type="predicted"/>
<reference evidence="1" key="2">
    <citation type="submission" date="2013-05" db="EMBL/GenBank/DDBJ databases">
        <authorList>
            <person name="Carter J.-M."/>
            <person name="Baker S.C."/>
            <person name="Pink R."/>
            <person name="Carter D.R.F."/>
            <person name="Collins A."/>
            <person name="Tomlin J."/>
            <person name="Gibbs M."/>
            <person name="Breuker C.J."/>
        </authorList>
    </citation>
    <scope>NUCLEOTIDE SEQUENCE</scope>
    <source>
        <tissue evidence="1">Ovary</tissue>
    </source>
</reference>